<name>A0A7Z1AET4_9GAMM</name>
<dbReference type="AlphaFoldDB" id="A0A7Z1AET4"/>
<dbReference type="Proteomes" id="UP000094769">
    <property type="component" value="Unassembled WGS sequence"/>
</dbReference>
<dbReference type="EMBL" id="MARB01000013">
    <property type="protein sequence ID" value="ODJ87325.1"/>
    <property type="molecule type" value="Genomic_DNA"/>
</dbReference>
<dbReference type="PANTHER" id="PTHR40447:SF1">
    <property type="entry name" value="ANAEROBIC SULFITE REDUCTASE SUBUNIT A"/>
    <property type="match status" value="1"/>
</dbReference>
<gene>
    <name evidence="5" type="primary">asrA</name>
    <name evidence="5" type="ORF">CODIS_25770</name>
</gene>
<evidence type="ECO:0000256" key="2">
    <source>
        <dbReference type="ARBA" id="ARBA00023004"/>
    </source>
</evidence>
<evidence type="ECO:0000313" key="5">
    <source>
        <dbReference type="EMBL" id="ODJ87325.1"/>
    </source>
</evidence>
<protein>
    <submittedName>
        <fullName evidence="5">Anaerobic sulfite reductase subunit A</fullName>
    </submittedName>
</protein>
<dbReference type="SUPFAM" id="SSF46548">
    <property type="entry name" value="alpha-helical ferredoxin"/>
    <property type="match status" value="1"/>
</dbReference>
<evidence type="ECO:0000259" key="4">
    <source>
        <dbReference type="PROSITE" id="PS51379"/>
    </source>
</evidence>
<keyword evidence="3" id="KW-0411">Iron-sulfur</keyword>
<dbReference type="Gene3D" id="1.10.1060.10">
    <property type="entry name" value="Alpha-helical ferredoxin"/>
    <property type="match status" value="1"/>
</dbReference>
<keyword evidence="2" id="KW-0408">Iron</keyword>
<dbReference type="RefSeq" id="WP_083220732.1">
    <property type="nucleotide sequence ID" value="NZ_MARB01000013.1"/>
</dbReference>
<accession>A0A7Z1AET4</accession>
<dbReference type="InterPro" id="IPR009051">
    <property type="entry name" value="Helical_ferredxn"/>
</dbReference>
<keyword evidence="1" id="KW-0479">Metal-binding</keyword>
<organism evidence="5 6">
    <name type="scientific">Candidatus Thiodiazotropha endolucinida</name>
    <dbReference type="NCBI Taxonomy" id="1655433"/>
    <lineage>
        <taxon>Bacteria</taxon>
        <taxon>Pseudomonadati</taxon>
        <taxon>Pseudomonadota</taxon>
        <taxon>Gammaproteobacteria</taxon>
        <taxon>Chromatiales</taxon>
        <taxon>Sedimenticolaceae</taxon>
        <taxon>Candidatus Thiodiazotropha</taxon>
    </lineage>
</organism>
<dbReference type="GO" id="GO:0051536">
    <property type="term" value="F:iron-sulfur cluster binding"/>
    <property type="evidence" value="ECO:0007669"/>
    <property type="project" value="UniProtKB-KW"/>
</dbReference>
<dbReference type="PROSITE" id="PS00198">
    <property type="entry name" value="4FE4S_FER_1"/>
    <property type="match status" value="1"/>
</dbReference>
<feature type="domain" description="4Fe-4S ferredoxin-type" evidence="4">
    <location>
        <begin position="255"/>
        <end position="287"/>
    </location>
</feature>
<dbReference type="InterPro" id="IPR017896">
    <property type="entry name" value="4Fe4S_Fe-S-bd"/>
</dbReference>
<keyword evidence="6" id="KW-1185">Reference proteome</keyword>
<comment type="caution">
    <text evidence="5">The sequence shown here is derived from an EMBL/GenBank/DDBJ whole genome shotgun (WGS) entry which is preliminary data.</text>
</comment>
<evidence type="ECO:0000313" key="6">
    <source>
        <dbReference type="Proteomes" id="UP000094769"/>
    </source>
</evidence>
<dbReference type="InterPro" id="IPR017900">
    <property type="entry name" value="4Fe4S_Fe_S_CS"/>
</dbReference>
<dbReference type="PANTHER" id="PTHR40447">
    <property type="entry name" value="ANAEROBIC SULFITE REDUCTASE SUBUNIT A"/>
    <property type="match status" value="1"/>
</dbReference>
<reference evidence="5 6" key="1">
    <citation type="submission" date="2016-06" db="EMBL/GenBank/DDBJ databases">
        <title>Genome sequence of endosymbiont of Candidatus Endolucinida thiodiazotropha.</title>
        <authorList>
            <person name="Poehlein A."/>
            <person name="Koenig S."/>
            <person name="Heiden S.E."/>
            <person name="Thuermer A."/>
            <person name="Voget S."/>
            <person name="Daniel R."/>
            <person name="Markert S."/>
            <person name="Gros O."/>
            <person name="Schweder T."/>
        </authorList>
    </citation>
    <scope>NUCLEOTIDE SEQUENCE [LARGE SCALE GENOMIC DNA]</scope>
    <source>
        <strain evidence="5 6">COS</strain>
    </source>
</reference>
<feature type="domain" description="4Fe-4S ferredoxin-type" evidence="4">
    <location>
        <begin position="334"/>
        <end position="364"/>
    </location>
</feature>
<sequence length="376" mass="42212">MNSQIHPSVERRPGFLPRSSLQTLFTVLLQTGYKIYGPQVRDGAIQFVYMDDPESLPMGVTNEQQPGHYRLTSGESRRLFDWNHGPQALKPLCFAPREVLWLEGAAPFAFKRTLPEVTQTAVIGVRACDLAALAILDQHFELEMRPDPHYRQRRDSLLLIGVDCAQSASTCFCASTGDGPALDGGYDIGMAELDEGFLIWHQSDKGQAITDQLELRAATDDQLEAMLQATTRAAGQQKRHLPGSEELQQLYKRLEHSHWDQVAERCLACGNCTAVCPTCFCYQVEHEMALSGESAEMVRSWDSCFSPTHSDMGHFQVRNNIKYRYRQWMTHKLAGWQVQQRRIGCTGCGRCIAWCPVGIDLTEEVTAVLEEGSLDV</sequence>
<dbReference type="PROSITE" id="PS51379">
    <property type="entry name" value="4FE4S_FER_2"/>
    <property type="match status" value="2"/>
</dbReference>
<dbReference type="Pfam" id="PF17179">
    <property type="entry name" value="Fer4_22"/>
    <property type="match status" value="1"/>
</dbReference>
<evidence type="ECO:0000256" key="1">
    <source>
        <dbReference type="ARBA" id="ARBA00022723"/>
    </source>
</evidence>
<dbReference type="GO" id="GO:0046872">
    <property type="term" value="F:metal ion binding"/>
    <property type="evidence" value="ECO:0007669"/>
    <property type="project" value="UniProtKB-KW"/>
</dbReference>
<evidence type="ECO:0000256" key="3">
    <source>
        <dbReference type="ARBA" id="ARBA00023014"/>
    </source>
</evidence>
<proteinExistence type="predicted"/>